<accession>A0A1M2W725</accession>
<proteinExistence type="predicted"/>
<name>A0A1M2W725_TRAPU</name>
<reference evidence="2 3" key="1">
    <citation type="submission" date="2016-10" db="EMBL/GenBank/DDBJ databases">
        <title>Genome sequence of the basidiomycete white-rot fungus Trametes pubescens.</title>
        <authorList>
            <person name="Makela M.R."/>
            <person name="Granchi Z."/>
            <person name="Peng M."/>
            <person name="De Vries R.P."/>
            <person name="Grigoriev I."/>
            <person name="Riley R."/>
            <person name="Hilden K."/>
        </authorList>
    </citation>
    <scope>NUCLEOTIDE SEQUENCE [LARGE SCALE GENOMIC DNA]</scope>
    <source>
        <strain evidence="2 3">FBCC735</strain>
    </source>
</reference>
<dbReference type="AlphaFoldDB" id="A0A1M2W725"/>
<feature type="region of interest" description="Disordered" evidence="1">
    <location>
        <begin position="1"/>
        <end position="65"/>
    </location>
</feature>
<dbReference type="EMBL" id="MNAD01000151">
    <property type="protein sequence ID" value="OJT15540.1"/>
    <property type="molecule type" value="Genomic_DNA"/>
</dbReference>
<sequence length="65" mass="6985">MSTSPNNHDLDSEIEATVEKGPSSQLTDESPKNSQPDPQPSMNAAAQPASQRRSKDSEEQSLESS</sequence>
<organism evidence="2 3">
    <name type="scientific">Trametes pubescens</name>
    <name type="common">White-rot fungus</name>
    <dbReference type="NCBI Taxonomy" id="154538"/>
    <lineage>
        <taxon>Eukaryota</taxon>
        <taxon>Fungi</taxon>
        <taxon>Dikarya</taxon>
        <taxon>Basidiomycota</taxon>
        <taxon>Agaricomycotina</taxon>
        <taxon>Agaricomycetes</taxon>
        <taxon>Polyporales</taxon>
        <taxon>Polyporaceae</taxon>
        <taxon>Trametes</taxon>
    </lineage>
</organism>
<gene>
    <name evidence="2" type="ORF">TRAPUB_6801</name>
</gene>
<feature type="compositionally biased region" description="Polar residues" evidence="1">
    <location>
        <begin position="22"/>
        <end position="51"/>
    </location>
</feature>
<dbReference type="Proteomes" id="UP000184267">
    <property type="component" value="Unassembled WGS sequence"/>
</dbReference>
<evidence type="ECO:0000313" key="3">
    <source>
        <dbReference type="Proteomes" id="UP000184267"/>
    </source>
</evidence>
<evidence type="ECO:0000256" key="1">
    <source>
        <dbReference type="SAM" id="MobiDB-lite"/>
    </source>
</evidence>
<protein>
    <submittedName>
        <fullName evidence="2">Uncharacterized protein</fullName>
    </submittedName>
</protein>
<evidence type="ECO:0000313" key="2">
    <source>
        <dbReference type="EMBL" id="OJT15540.1"/>
    </source>
</evidence>
<keyword evidence="3" id="KW-1185">Reference proteome</keyword>
<comment type="caution">
    <text evidence="2">The sequence shown here is derived from an EMBL/GenBank/DDBJ whole genome shotgun (WGS) entry which is preliminary data.</text>
</comment>